<dbReference type="SUPFAM" id="SSF141868">
    <property type="entry name" value="EAL domain-like"/>
    <property type="match status" value="1"/>
</dbReference>
<dbReference type="GO" id="GO:0071111">
    <property type="term" value="F:cyclic-guanylate-specific phosphodiesterase activity"/>
    <property type="evidence" value="ECO:0007669"/>
    <property type="project" value="InterPro"/>
</dbReference>
<dbReference type="PANTHER" id="PTHR33121:SF15">
    <property type="entry name" value="BLUE LIGHT- AND TEMPERATURE-REGULATED ANTIREPRESSOR BLUF"/>
    <property type="match status" value="1"/>
</dbReference>
<keyword evidence="3" id="KW-1185">Reference proteome</keyword>
<dbReference type="InterPro" id="IPR035919">
    <property type="entry name" value="EAL_sf"/>
</dbReference>
<proteinExistence type="predicted"/>
<dbReference type="Gene3D" id="3.20.20.450">
    <property type="entry name" value="EAL domain"/>
    <property type="match status" value="1"/>
</dbReference>
<dbReference type="EMBL" id="FNYH01000004">
    <property type="protein sequence ID" value="SEI54655.1"/>
    <property type="molecule type" value="Genomic_DNA"/>
</dbReference>
<evidence type="ECO:0000313" key="3">
    <source>
        <dbReference type="Proteomes" id="UP000242999"/>
    </source>
</evidence>
<reference evidence="3" key="1">
    <citation type="submission" date="2016-10" db="EMBL/GenBank/DDBJ databases">
        <authorList>
            <person name="Varghese N."/>
            <person name="Submissions S."/>
        </authorList>
    </citation>
    <scope>NUCLEOTIDE SEQUENCE [LARGE SCALE GENOMIC DNA]</scope>
    <source>
        <strain evidence="3">DSM 7165</strain>
    </source>
</reference>
<dbReference type="CDD" id="cd01948">
    <property type="entry name" value="EAL"/>
    <property type="match status" value="1"/>
</dbReference>
<accession>A0A1H6RSY2</accession>
<dbReference type="InterPro" id="IPR001633">
    <property type="entry name" value="EAL_dom"/>
</dbReference>
<dbReference type="SMART" id="SM00052">
    <property type="entry name" value="EAL"/>
    <property type="match status" value="1"/>
</dbReference>
<dbReference type="Pfam" id="PF00563">
    <property type="entry name" value="EAL"/>
    <property type="match status" value="1"/>
</dbReference>
<dbReference type="Proteomes" id="UP000242999">
    <property type="component" value="Unassembled WGS sequence"/>
</dbReference>
<dbReference type="PROSITE" id="PS50883">
    <property type="entry name" value="EAL"/>
    <property type="match status" value="1"/>
</dbReference>
<evidence type="ECO:0000259" key="1">
    <source>
        <dbReference type="PROSITE" id="PS50883"/>
    </source>
</evidence>
<protein>
    <submittedName>
        <fullName evidence="2">EAL domain, c-di-GMP-specific phosphodiesterase class I (Or its enzymatically inactive variant)</fullName>
    </submittedName>
</protein>
<evidence type="ECO:0000313" key="2">
    <source>
        <dbReference type="EMBL" id="SEI54655.1"/>
    </source>
</evidence>
<dbReference type="PANTHER" id="PTHR33121">
    <property type="entry name" value="CYCLIC DI-GMP PHOSPHODIESTERASE PDEF"/>
    <property type="match status" value="1"/>
</dbReference>
<organism evidence="2 3">
    <name type="scientific">Allopseudospirillum japonicum</name>
    <dbReference type="NCBI Taxonomy" id="64971"/>
    <lineage>
        <taxon>Bacteria</taxon>
        <taxon>Pseudomonadati</taxon>
        <taxon>Pseudomonadota</taxon>
        <taxon>Gammaproteobacteria</taxon>
        <taxon>Oceanospirillales</taxon>
        <taxon>Oceanospirillaceae</taxon>
        <taxon>Allopseudospirillum</taxon>
    </lineage>
</organism>
<dbReference type="AlphaFoldDB" id="A0A1H6RSY2"/>
<dbReference type="RefSeq" id="WP_245710439.1">
    <property type="nucleotide sequence ID" value="NZ_FNYH01000004.1"/>
</dbReference>
<sequence length="256" mass="28450">MSASDGCQRCRNAPALGFEFSMAFQPIINVHTHEIFAYEALVRGTQGEGAGFILAQVDEANRYQFDQACRVKAIELASTLGMQAKLSINFLPNAVYEPKACIRATLAAAEKYAWPLERLIFEITEVEQVRDQGHLARIVNEYRKIGLGTAIDDFGSGYAGLNLLADFQPDLLKLDMQLIRGLHQDSVRHLLVQHLVEIGRALGCQILAEGIETLAEARALYQLGIHLHQGYWYARPAFETLPEIDPHACKQVQAVS</sequence>
<feature type="domain" description="EAL" evidence="1">
    <location>
        <begin position="3"/>
        <end position="250"/>
    </location>
</feature>
<gene>
    <name evidence="2" type="ORF">SAMN05421831_10430</name>
</gene>
<name>A0A1H6RSY2_9GAMM</name>
<dbReference type="STRING" id="64971.SAMN05421831_10430"/>
<dbReference type="InterPro" id="IPR050706">
    <property type="entry name" value="Cyclic-di-GMP_PDE-like"/>
</dbReference>